<proteinExistence type="predicted"/>
<keyword evidence="2" id="KW-1185">Reference proteome</keyword>
<gene>
    <name evidence="1" type="ORF">AXF15_06430</name>
</gene>
<evidence type="ECO:0000313" key="2">
    <source>
        <dbReference type="Proteomes" id="UP000063964"/>
    </source>
</evidence>
<dbReference type="Proteomes" id="UP000063964">
    <property type="component" value="Chromosome"/>
</dbReference>
<organism evidence="1 2">
    <name type="scientific">Desulfomicrobium orale DSM 12838</name>
    <dbReference type="NCBI Taxonomy" id="888061"/>
    <lineage>
        <taxon>Bacteria</taxon>
        <taxon>Pseudomonadati</taxon>
        <taxon>Thermodesulfobacteriota</taxon>
        <taxon>Desulfovibrionia</taxon>
        <taxon>Desulfovibrionales</taxon>
        <taxon>Desulfomicrobiaceae</taxon>
        <taxon>Desulfomicrobium</taxon>
    </lineage>
</organism>
<dbReference type="EMBL" id="CP014230">
    <property type="protein sequence ID" value="AMD92774.1"/>
    <property type="molecule type" value="Genomic_DNA"/>
</dbReference>
<accession>A0A0X8JPV8</accession>
<dbReference type="STRING" id="888061.AXF15_06430"/>
<evidence type="ECO:0000313" key="1">
    <source>
        <dbReference type="EMBL" id="AMD92774.1"/>
    </source>
</evidence>
<dbReference type="KEGG" id="doa:AXF15_06430"/>
<dbReference type="AlphaFoldDB" id="A0A0X8JPV8"/>
<protein>
    <submittedName>
        <fullName evidence="1">Uncharacterized protein</fullName>
    </submittedName>
</protein>
<name>A0A0X8JPV8_9BACT</name>
<reference evidence="2" key="1">
    <citation type="submission" date="2016-02" db="EMBL/GenBank/DDBJ databases">
        <authorList>
            <person name="Holder M.E."/>
            <person name="Ajami N.J."/>
            <person name="Petrosino J.F."/>
        </authorList>
    </citation>
    <scope>NUCLEOTIDE SEQUENCE [LARGE SCALE GENOMIC DNA]</scope>
    <source>
        <strain evidence="2">DSM 12838</strain>
    </source>
</reference>
<sequence>MIEFVRGLLAAHFYILLDMISNKKEACAYFACAHGLNSACMGCCPPYADCVRRCSHTCLHSRARNSRAPLVTARR</sequence>